<dbReference type="InParanoid" id="E4XXB3"/>
<evidence type="ECO:0000313" key="4">
    <source>
        <dbReference type="EMBL" id="CBY14311.1"/>
    </source>
</evidence>
<dbReference type="InterPro" id="IPR043159">
    <property type="entry name" value="Lectin_gal-bd_sf"/>
</dbReference>
<organism evidence="3">
    <name type="scientific">Oikopleura dioica</name>
    <name type="common">Tunicate</name>
    <dbReference type="NCBI Taxonomy" id="34765"/>
    <lineage>
        <taxon>Eukaryota</taxon>
        <taxon>Metazoa</taxon>
        <taxon>Chordata</taxon>
        <taxon>Tunicata</taxon>
        <taxon>Appendicularia</taxon>
        <taxon>Copelata</taxon>
        <taxon>Oikopleuridae</taxon>
        <taxon>Oikopleura</taxon>
    </lineage>
</organism>
<evidence type="ECO:0000256" key="1">
    <source>
        <dbReference type="SAM" id="SignalP"/>
    </source>
</evidence>
<dbReference type="Pfam" id="PF02140">
    <property type="entry name" value="SUEL_Lectin"/>
    <property type="match status" value="1"/>
</dbReference>
<keyword evidence="5" id="KW-1185">Reference proteome</keyword>
<proteinExistence type="predicted"/>
<keyword evidence="1" id="KW-0732">Signal</keyword>
<dbReference type="CDD" id="cd22823">
    <property type="entry name" value="Gal_Rha_Lectin"/>
    <property type="match status" value="2"/>
</dbReference>
<dbReference type="PROSITE" id="PS50228">
    <property type="entry name" value="SUEL_LECTIN"/>
    <property type="match status" value="1"/>
</dbReference>
<dbReference type="PANTHER" id="PTHR46780">
    <property type="entry name" value="PROTEIN EVA-1"/>
    <property type="match status" value="1"/>
</dbReference>
<gene>
    <name evidence="3" type="ORF">GSOID_T00007295001</name>
    <name evidence="4" type="ORF">GSOID_T00007299001</name>
</gene>
<dbReference type="GO" id="GO:0030246">
    <property type="term" value="F:carbohydrate binding"/>
    <property type="evidence" value="ECO:0007669"/>
    <property type="project" value="InterPro"/>
</dbReference>
<dbReference type="OrthoDB" id="1100386at2759"/>
<evidence type="ECO:0000313" key="3">
    <source>
        <dbReference type="EMBL" id="CBY14307.1"/>
    </source>
</evidence>
<dbReference type="AlphaFoldDB" id="E4XXB3"/>
<name>E4XXB3_OIKDI</name>
<protein>
    <recommendedName>
        <fullName evidence="2">SUEL-type lectin domain-containing protein</fullName>
    </recommendedName>
</protein>
<dbReference type="EMBL" id="FN653273">
    <property type="protein sequence ID" value="CBY14307.1"/>
    <property type="molecule type" value="Genomic_DNA"/>
</dbReference>
<reference evidence="3" key="1">
    <citation type="journal article" date="2010" name="Science">
        <title>Plasticity of animal genome architecture unmasked by rapid evolution of a pelagic tunicate.</title>
        <authorList>
            <person name="Denoeud F."/>
            <person name="Henriet S."/>
            <person name="Mungpakdee S."/>
            <person name="Aury J.M."/>
            <person name="Da Silva C."/>
            <person name="Brinkmann H."/>
            <person name="Mikhaleva J."/>
            <person name="Olsen L.C."/>
            <person name="Jubin C."/>
            <person name="Canestro C."/>
            <person name="Bouquet J.M."/>
            <person name="Danks G."/>
            <person name="Poulain J."/>
            <person name="Campsteijn C."/>
            <person name="Adamski M."/>
            <person name="Cross I."/>
            <person name="Yadetie F."/>
            <person name="Muffato M."/>
            <person name="Louis A."/>
            <person name="Butcher S."/>
            <person name="Tsagkogeorga G."/>
            <person name="Konrad A."/>
            <person name="Singh S."/>
            <person name="Jensen M.F."/>
            <person name="Cong E.H."/>
            <person name="Eikeseth-Otteraa H."/>
            <person name="Noel B."/>
            <person name="Anthouard V."/>
            <person name="Porcel B.M."/>
            <person name="Kachouri-Lafond R."/>
            <person name="Nishino A."/>
            <person name="Ugolini M."/>
            <person name="Chourrout P."/>
            <person name="Nishida H."/>
            <person name="Aasland R."/>
            <person name="Huzurbazar S."/>
            <person name="Westhof E."/>
            <person name="Delsuc F."/>
            <person name="Lehrach H."/>
            <person name="Reinhardt R."/>
            <person name="Weissenbach J."/>
            <person name="Roy S.W."/>
            <person name="Artiguenave F."/>
            <person name="Postlethwait J.H."/>
            <person name="Manak J.R."/>
            <person name="Thompson E.M."/>
            <person name="Jaillon O."/>
            <person name="Du Pasquier L."/>
            <person name="Boudinot P."/>
            <person name="Liberles D.A."/>
            <person name="Volff J.N."/>
            <person name="Philippe H."/>
            <person name="Lenhard B."/>
            <person name="Roest Crollius H."/>
            <person name="Wincker P."/>
            <person name="Chourrout D."/>
        </authorList>
    </citation>
    <scope>NUCLEOTIDE SEQUENCE [LARGE SCALE GENOMIC DNA]</scope>
</reference>
<dbReference type="InterPro" id="IPR000922">
    <property type="entry name" value="Lectin_gal-bd_dom"/>
</dbReference>
<dbReference type="Proteomes" id="UP000001307">
    <property type="component" value="Unassembled WGS sequence"/>
</dbReference>
<evidence type="ECO:0000313" key="5">
    <source>
        <dbReference type="Proteomes" id="UP000001307"/>
    </source>
</evidence>
<evidence type="ECO:0000259" key="2">
    <source>
        <dbReference type="PROSITE" id="PS50228"/>
    </source>
</evidence>
<dbReference type="EMBL" id="FN653273">
    <property type="protein sequence ID" value="CBY14311.1"/>
    <property type="molecule type" value="Genomic_DNA"/>
</dbReference>
<feature type="signal peptide" evidence="1">
    <location>
        <begin position="1"/>
        <end position="16"/>
    </location>
</feature>
<accession>E4XXB3</accession>
<feature type="domain" description="SUEL-type lectin" evidence="2">
    <location>
        <begin position="37"/>
        <end position="125"/>
    </location>
</feature>
<feature type="chain" id="PRO_5007653980" description="SUEL-type lectin domain-containing protein" evidence="1">
    <location>
        <begin position="17"/>
        <end position="198"/>
    </location>
</feature>
<sequence length="198" mass="21796">MKTSLLLIGLSKAAWTIKSDTICEADWLGPQPSSQLLSCPGGRIKIYNAVWGRNFDTKDICCGKNKKACWIPKSSESTCSMSATDLISAKCDGEAECMLYGNLNGMLGDPCKKKAKYLTVDYECDYSTNDSTMSICEANIEGRTDSFTCPEGKEVFINSASWGREKDNFCCPNKQEGQCQANSCSLVLKHFFLGISYM</sequence>
<dbReference type="Gene3D" id="2.60.120.740">
    <property type="match status" value="1"/>
</dbReference>